<dbReference type="SUPFAM" id="SSF56672">
    <property type="entry name" value="DNA/RNA polymerases"/>
    <property type="match status" value="1"/>
</dbReference>
<dbReference type="AlphaFoldDB" id="A0AAV3Z3T7"/>
<accession>A0AAV3Z3T7</accession>
<name>A0AAV3Z3T7_9GAST</name>
<sequence length="149" mass="16789">MLVKGIDDLLVKELFKRLQRENFTVRLTKCVLGTRTIDFLCHRLGEGTIGRQEENVEKVRAAPRPKTKKEFRAILGLSVSEEWELCIREGVRSYPSGSDQELQKGKVPGYFLNVGIQGATSLLAPHEADEFLQFESDNMASPDTKIAHT</sequence>
<gene>
    <name evidence="1" type="ORF">PoB_001556400</name>
</gene>
<evidence type="ECO:0000313" key="2">
    <source>
        <dbReference type="Proteomes" id="UP000735302"/>
    </source>
</evidence>
<comment type="caution">
    <text evidence="1">The sequence shown here is derived from an EMBL/GenBank/DDBJ whole genome shotgun (WGS) entry which is preliminary data.</text>
</comment>
<reference evidence="1 2" key="1">
    <citation type="journal article" date="2021" name="Elife">
        <title>Chloroplast acquisition without the gene transfer in kleptoplastic sea slugs, Plakobranchus ocellatus.</title>
        <authorList>
            <person name="Maeda T."/>
            <person name="Takahashi S."/>
            <person name="Yoshida T."/>
            <person name="Shimamura S."/>
            <person name="Takaki Y."/>
            <person name="Nagai Y."/>
            <person name="Toyoda A."/>
            <person name="Suzuki Y."/>
            <person name="Arimoto A."/>
            <person name="Ishii H."/>
            <person name="Satoh N."/>
            <person name="Nishiyama T."/>
            <person name="Hasebe M."/>
            <person name="Maruyama T."/>
            <person name="Minagawa J."/>
            <person name="Obokata J."/>
            <person name="Shigenobu S."/>
        </authorList>
    </citation>
    <scope>NUCLEOTIDE SEQUENCE [LARGE SCALE GENOMIC DNA]</scope>
</reference>
<keyword evidence="2" id="KW-1185">Reference proteome</keyword>
<protein>
    <submittedName>
        <fullName evidence="1">Zinc finger protein</fullName>
    </submittedName>
</protein>
<dbReference type="InterPro" id="IPR043502">
    <property type="entry name" value="DNA/RNA_pol_sf"/>
</dbReference>
<dbReference type="Proteomes" id="UP000735302">
    <property type="component" value="Unassembled WGS sequence"/>
</dbReference>
<evidence type="ECO:0000313" key="1">
    <source>
        <dbReference type="EMBL" id="GFN89058.1"/>
    </source>
</evidence>
<proteinExistence type="predicted"/>
<organism evidence="1 2">
    <name type="scientific">Plakobranchus ocellatus</name>
    <dbReference type="NCBI Taxonomy" id="259542"/>
    <lineage>
        <taxon>Eukaryota</taxon>
        <taxon>Metazoa</taxon>
        <taxon>Spiralia</taxon>
        <taxon>Lophotrochozoa</taxon>
        <taxon>Mollusca</taxon>
        <taxon>Gastropoda</taxon>
        <taxon>Heterobranchia</taxon>
        <taxon>Euthyneura</taxon>
        <taxon>Panpulmonata</taxon>
        <taxon>Sacoglossa</taxon>
        <taxon>Placobranchoidea</taxon>
        <taxon>Plakobranchidae</taxon>
        <taxon>Plakobranchus</taxon>
    </lineage>
</organism>
<dbReference type="EMBL" id="BLXT01001916">
    <property type="protein sequence ID" value="GFN89058.1"/>
    <property type="molecule type" value="Genomic_DNA"/>
</dbReference>